<evidence type="ECO:0000256" key="3">
    <source>
        <dbReference type="ARBA" id="ARBA00022801"/>
    </source>
</evidence>
<protein>
    <recommendedName>
        <fullName evidence="11">ATP-dependent DNA helicase Hel308</fullName>
        <ecNumber evidence="11">5.6.2.4</ecNumber>
    </recommendedName>
    <alternativeName>
        <fullName evidence="11">DNA 3'-5' helicase Hel308</fullName>
    </alternativeName>
</protein>
<dbReference type="CDD" id="cd18795">
    <property type="entry name" value="SF2_C_Ski2"/>
    <property type="match status" value="1"/>
</dbReference>
<evidence type="ECO:0000256" key="8">
    <source>
        <dbReference type="ARBA" id="ARBA00023235"/>
    </source>
</evidence>
<dbReference type="InterPro" id="IPR036390">
    <property type="entry name" value="WH_DNA-bd_sf"/>
</dbReference>
<dbReference type="PROSITE" id="PS51194">
    <property type="entry name" value="HELICASE_CTER"/>
    <property type="match status" value="1"/>
</dbReference>
<comment type="subunit">
    <text evidence="11">Monomer.</text>
</comment>
<dbReference type="InterPro" id="IPR001650">
    <property type="entry name" value="Helicase_C-like"/>
</dbReference>
<keyword evidence="3 11" id="KW-0378">Hydrolase</keyword>
<comment type="catalytic activity">
    <reaction evidence="10 11">
        <text>ATP + H2O = ADP + phosphate + H(+)</text>
        <dbReference type="Rhea" id="RHEA:13065"/>
        <dbReference type="ChEBI" id="CHEBI:15377"/>
        <dbReference type="ChEBI" id="CHEBI:15378"/>
        <dbReference type="ChEBI" id="CHEBI:30616"/>
        <dbReference type="ChEBI" id="CHEBI:43474"/>
        <dbReference type="ChEBI" id="CHEBI:456216"/>
        <dbReference type="EC" id="5.6.2.4"/>
    </reaction>
</comment>
<dbReference type="InterPro" id="IPR027417">
    <property type="entry name" value="P-loop_NTPase"/>
</dbReference>
<dbReference type="SUPFAM" id="SSF46785">
    <property type="entry name" value="Winged helix' DNA-binding domain"/>
    <property type="match status" value="1"/>
</dbReference>
<accession>A0A7T9I2L5</accession>
<keyword evidence="4 11" id="KW-0347">Helicase</keyword>
<dbReference type="SUPFAM" id="SSF158702">
    <property type="entry name" value="Sec63 N-terminal domain-like"/>
    <property type="match status" value="1"/>
</dbReference>
<dbReference type="PROSITE" id="PS51192">
    <property type="entry name" value="HELICASE_ATP_BIND_1"/>
    <property type="match status" value="1"/>
</dbReference>
<evidence type="ECO:0000256" key="7">
    <source>
        <dbReference type="ARBA" id="ARBA00023204"/>
    </source>
</evidence>
<gene>
    <name evidence="11" type="primary">hel308</name>
    <name evidence="14" type="ORF">IPJ89_01420</name>
</gene>
<sequence length="722" mass="81074">MVNIPELVQQTNGFSDYNPMQQLVLQAPWDGKNMVVASPTASGKTIIAELTGLNSILNKRKKAMYTCPLRALANEHYTDFQDKYSKQQNIRMAVATGDMDSSSKYLSQYDFVFTTYEKLNSLLVHRADWLQQLGTLIIDEVHELDSDRGPTLEMIITKLRILNPKLQIIALSATIPNSDELAAWLQAELIQSNYRPVPLKEGVHYESTIEFKDNAREKTREDDPIEAMLSNTLEKKKQALVFANTRPRAESLAKQSAAVVQKFLTIEDKKELVKIAKKIENALESPTEQCKKLSALVQNGAAFHHAGLVQTQRSLIENGFRAGAIKTISATPTLAAGVNLPSFRVIITSLHRFDFGGMVPIPIREYRQMAGRAGRPKYDSAGESIVLCKNELEASAVMEEYIRGEMEPVSSQVGREPILRMHLLGLIASRFIFDTQSMDDFFSKTLYAFQYKNTDNLFRMLRGLVKELSELGFIEGEENRFWTTKIGSRVAELYLDPLSAADLIAALKKMDLNHFGALFALVDTTEARPYLNVKTKDEALVWEELQSRWAELPITSSEAMFTDTQLVQKFQTAKFLDAWTNETPEQQLLDDFNIQPGIIRAKLQIVDWLAYSAVELAPLVGAQQHTGLLSRMRKRLSSGIKEELVLLCELRGIGRVRARRLFNSGIKTVADVKQASVENLAKIIGTAVAITVKKQLGAEIEKGAKKKIDAQLKEQKTLFDHS</sequence>
<comment type="catalytic activity">
    <reaction evidence="9 11">
        <text>Couples ATP hydrolysis with the unwinding of duplex DNA by translocating in the 3'-5' direction.</text>
        <dbReference type="EC" id="5.6.2.4"/>
    </reaction>
</comment>
<evidence type="ECO:0000256" key="4">
    <source>
        <dbReference type="ARBA" id="ARBA00022806"/>
    </source>
</evidence>
<dbReference type="InterPro" id="IPR050474">
    <property type="entry name" value="Hel308_SKI2-like"/>
</dbReference>
<dbReference type="SUPFAM" id="SSF52540">
    <property type="entry name" value="P-loop containing nucleoside triphosphate hydrolases"/>
    <property type="match status" value="1"/>
</dbReference>
<dbReference type="Pfam" id="PF00271">
    <property type="entry name" value="Helicase_C"/>
    <property type="match status" value="1"/>
</dbReference>
<dbReference type="InterPro" id="IPR022965">
    <property type="entry name" value="Helicase_Hel308"/>
</dbReference>
<feature type="domain" description="Helicase ATP-binding" evidence="12">
    <location>
        <begin position="25"/>
        <end position="193"/>
    </location>
</feature>
<dbReference type="InterPro" id="IPR011545">
    <property type="entry name" value="DEAD/DEAH_box_helicase_dom"/>
</dbReference>
<evidence type="ECO:0000313" key="14">
    <source>
        <dbReference type="EMBL" id="QQR92887.1"/>
    </source>
</evidence>
<dbReference type="PANTHER" id="PTHR47961">
    <property type="entry name" value="DNA POLYMERASE THETA, PUTATIVE (AFU_ORTHOLOGUE AFUA_1G05260)-RELATED"/>
    <property type="match status" value="1"/>
</dbReference>
<dbReference type="Pfam" id="PF14520">
    <property type="entry name" value="HHH_5"/>
    <property type="match status" value="1"/>
</dbReference>
<dbReference type="Proteomes" id="UP000596004">
    <property type="component" value="Chromosome"/>
</dbReference>
<dbReference type="GO" id="GO:0006281">
    <property type="term" value="P:DNA repair"/>
    <property type="evidence" value="ECO:0007669"/>
    <property type="project" value="UniProtKB-UniRule"/>
</dbReference>
<dbReference type="GO" id="GO:0016818">
    <property type="term" value="F:hydrolase activity, acting on acid anhydrides, in phosphorus-containing anhydrides"/>
    <property type="evidence" value="ECO:0007669"/>
    <property type="project" value="UniProtKB-UniRule"/>
</dbReference>
<comment type="function">
    <text evidence="11">DNA-dependent ATPase and 3'-5' DNA helicase that may be involved in repair of stalled replication forks.</text>
</comment>
<comment type="similarity">
    <text evidence="11">Belongs to the helicase family. Hel308 subfamily.</text>
</comment>
<evidence type="ECO:0000259" key="13">
    <source>
        <dbReference type="PROSITE" id="PS51194"/>
    </source>
</evidence>
<evidence type="ECO:0000256" key="1">
    <source>
        <dbReference type="ARBA" id="ARBA00022741"/>
    </source>
</evidence>
<keyword evidence="6 11" id="KW-0238">DNA-binding</keyword>
<evidence type="ECO:0000256" key="9">
    <source>
        <dbReference type="ARBA" id="ARBA00034617"/>
    </source>
</evidence>
<dbReference type="InterPro" id="IPR046931">
    <property type="entry name" value="HTH_61"/>
</dbReference>
<organism evidence="14">
    <name type="scientific">Candidatus Iainarchaeum sp</name>
    <dbReference type="NCBI Taxonomy" id="3101447"/>
    <lineage>
        <taxon>Archaea</taxon>
        <taxon>Candidatus Iainarchaeota</taxon>
        <taxon>Candidatus Iainarchaeia</taxon>
        <taxon>Candidatus Iainarchaeales</taxon>
        <taxon>Candidatus Iainarchaeaceae</taxon>
        <taxon>Candidatus Iainarchaeum</taxon>
    </lineage>
</organism>
<dbReference type="Pfam" id="PF00270">
    <property type="entry name" value="DEAD"/>
    <property type="match status" value="1"/>
</dbReference>
<dbReference type="GO" id="GO:0005524">
    <property type="term" value="F:ATP binding"/>
    <property type="evidence" value="ECO:0007669"/>
    <property type="project" value="UniProtKB-UniRule"/>
</dbReference>
<dbReference type="EMBL" id="CP064981">
    <property type="protein sequence ID" value="QQR92887.1"/>
    <property type="molecule type" value="Genomic_DNA"/>
</dbReference>
<keyword evidence="5 11" id="KW-0067">ATP-binding</keyword>
<keyword evidence="2 11" id="KW-0227">DNA damage</keyword>
<keyword evidence="7 11" id="KW-0234">DNA repair</keyword>
<keyword evidence="1 11" id="KW-0547">Nucleotide-binding</keyword>
<name>A0A7T9I2L5_9ARCH</name>
<dbReference type="Pfam" id="PF21280">
    <property type="entry name" value="Helicase_dom4_arc"/>
    <property type="match status" value="1"/>
</dbReference>
<dbReference type="PANTHER" id="PTHR47961:SF10">
    <property type="entry name" value="ATP-DEPENDENT DNA HELICASE HEL308"/>
    <property type="match status" value="1"/>
</dbReference>
<dbReference type="InterPro" id="IPR048772">
    <property type="entry name" value="Hel308-like_dom4"/>
</dbReference>
<dbReference type="GO" id="GO:0043138">
    <property type="term" value="F:3'-5' DNA helicase activity"/>
    <property type="evidence" value="ECO:0007669"/>
    <property type="project" value="UniProtKB-UniRule"/>
</dbReference>
<dbReference type="Pfam" id="PF20470">
    <property type="entry name" value="HTH_61"/>
    <property type="match status" value="1"/>
</dbReference>
<proteinExistence type="inferred from homology"/>
<keyword evidence="8 11" id="KW-0413">Isomerase</keyword>
<dbReference type="Gene3D" id="3.40.50.300">
    <property type="entry name" value="P-loop containing nucleotide triphosphate hydrolases"/>
    <property type="match status" value="2"/>
</dbReference>
<reference evidence="14" key="1">
    <citation type="submission" date="2020-11" db="EMBL/GenBank/DDBJ databases">
        <title>Connecting structure to function with the recovery of over 1000 high-quality activated sludge metagenome-assembled genomes encoding full-length rRNA genes using long-read sequencing.</title>
        <authorList>
            <person name="Singleton C.M."/>
            <person name="Petriglieri F."/>
            <person name="Kristensen J.M."/>
            <person name="Kirkegaard R.H."/>
            <person name="Michaelsen T.Y."/>
            <person name="Andersen M.H."/>
            <person name="Karst S.M."/>
            <person name="Dueholm M.S."/>
            <person name="Nielsen P.H."/>
            <person name="Albertsen M."/>
        </authorList>
    </citation>
    <scope>NUCLEOTIDE SEQUENCE</scope>
    <source>
        <strain evidence="14">Fred_18-Q3-R57-64_BAT3C.431</strain>
    </source>
</reference>
<dbReference type="SMART" id="SM00490">
    <property type="entry name" value="HELICc"/>
    <property type="match status" value="1"/>
</dbReference>
<evidence type="ECO:0000256" key="6">
    <source>
        <dbReference type="ARBA" id="ARBA00023125"/>
    </source>
</evidence>
<evidence type="ECO:0000256" key="5">
    <source>
        <dbReference type="ARBA" id="ARBA00022840"/>
    </source>
</evidence>
<feature type="binding site" evidence="11">
    <location>
        <position position="21"/>
    </location>
    <ligand>
        <name>ATP</name>
        <dbReference type="ChEBI" id="CHEBI:30616"/>
    </ligand>
</feature>
<evidence type="ECO:0000256" key="10">
    <source>
        <dbReference type="ARBA" id="ARBA00048988"/>
    </source>
</evidence>
<evidence type="ECO:0000256" key="2">
    <source>
        <dbReference type="ARBA" id="ARBA00022763"/>
    </source>
</evidence>
<evidence type="ECO:0000259" key="12">
    <source>
        <dbReference type="PROSITE" id="PS51192"/>
    </source>
</evidence>
<feature type="domain" description="Helicase C-terminal" evidence="13">
    <location>
        <begin position="224"/>
        <end position="417"/>
    </location>
</feature>
<dbReference type="EC" id="5.6.2.4" evidence="11"/>
<dbReference type="AlphaFoldDB" id="A0A7T9I2L5"/>
<dbReference type="InterPro" id="IPR014001">
    <property type="entry name" value="Helicase_ATP-bd"/>
</dbReference>
<dbReference type="GO" id="GO:0003677">
    <property type="term" value="F:DNA binding"/>
    <property type="evidence" value="ECO:0007669"/>
    <property type="project" value="UniProtKB-UniRule"/>
</dbReference>
<dbReference type="HAMAP" id="MF_00442">
    <property type="entry name" value="Helicase_Hel308"/>
    <property type="match status" value="1"/>
</dbReference>
<evidence type="ECO:0000256" key="11">
    <source>
        <dbReference type="HAMAP-Rule" id="MF_00442"/>
    </source>
</evidence>
<dbReference type="Gene3D" id="1.10.3380.30">
    <property type="match status" value="1"/>
</dbReference>
<dbReference type="SMART" id="SM00487">
    <property type="entry name" value="DEXDc"/>
    <property type="match status" value="1"/>
</dbReference>
<dbReference type="Gene3D" id="1.10.150.20">
    <property type="entry name" value="5' to 3' exonuclease, C-terminal subdomain"/>
    <property type="match status" value="1"/>
</dbReference>